<accession>A0ABS1H3E2</accession>
<protein>
    <submittedName>
        <fullName evidence="2">ABC transporter permease</fullName>
    </submittedName>
</protein>
<feature type="transmembrane region" description="Helical" evidence="1">
    <location>
        <begin position="57"/>
        <end position="78"/>
    </location>
</feature>
<organism evidence="2 3">
    <name type="scientific">Viridibacillus soli</name>
    <dbReference type="NCBI Taxonomy" id="2798301"/>
    <lineage>
        <taxon>Bacteria</taxon>
        <taxon>Bacillati</taxon>
        <taxon>Bacillota</taxon>
        <taxon>Bacilli</taxon>
        <taxon>Bacillales</taxon>
        <taxon>Caryophanaceae</taxon>
        <taxon>Viridibacillus</taxon>
    </lineage>
</organism>
<feature type="transmembrane region" description="Helical" evidence="1">
    <location>
        <begin position="99"/>
        <end position="121"/>
    </location>
</feature>
<feature type="transmembrane region" description="Helical" evidence="1">
    <location>
        <begin position="20"/>
        <end position="37"/>
    </location>
</feature>
<feature type="transmembrane region" description="Helical" evidence="1">
    <location>
        <begin position="227"/>
        <end position="248"/>
    </location>
</feature>
<name>A0ABS1H3E2_9BACL</name>
<proteinExistence type="predicted"/>
<dbReference type="Proteomes" id="UP000618943">
    <property type="component" value="Unassembled WGS sequence"/>
</dbReference>
<reference evidence="2 3" key="1">
    <citation type="submission" date="2020-12" db="EMBL/GenBank/DDBJ databases">
        <title>YIM B01967 draft genome.</title>
        <authorList>
            <person name="Yan X."/>
        </authorList>
    </citation>
    <scope>NUCLEOTIDE SEQUENCE [LARGE SCALE GENOMIC DNA]</scope>
    <source>
        <strain evidence="2 3">YIM B01967</strain>
    </source>
</reference>
<sequence>MIMQISRFYMLENVRNMGVFFGNIITPFIFVAFSFFINNALADNGDVATLIIKGQFIPLSILLLIFSFAFSSATIYLADLKADRTFYWIKRTGITYPKYYLGIALGVFSMMNIILFFVLLAYKTIVTMSFEDIFFIMIISNFVLIGLYPLSFILAGLLKNGKVANSMLVPLMLVLMFSVTMTNLFVSVSGKNPQDYYLYLIWNPMLYLNDIIQYQMGLTIGTWLPQYQYLILLSIFSVILLLIARRFFKINEG</sequence>
<keyword evidence="1" id="KW-0472">Membrane</keyword>
<comment type="caution">
    <text evidence="2">The sequence shown here is derived from an EMBL/GenBank/DDBJ whole genome shotgun (WGS) entry which is preliminary data.</text>
</comment>
<keyword evidence="1" id="KW-1133">Transmembrane helix</keyword>
<gene>
    <name evidence="2" type="ORF">JFL43_03370</name>
</gene>
<keyword evidence="3" id="KW-1185">Reference proteome</keyword>
<evidence type="ECO:0000313" key="3">
    <source>
        <dbReference type="Proteomes" id="UP000618943"/>
    </source>
</evidence>
<feature type="transmembrane region" description="Helical" evidence="1">
    <location>
        <begin position="133"/>
        <end position="155"/>
    </location>
</feature>
<dbReference type="RefSeq" id="WP_200747918.1">
    <property type="nucleotide sequence ID" value="NZ_JAEOAH010000003.1"/>
</dbReference>
<evidence type="ECO:0000313" key="2">
    <source>
        <dbReference type="EMBL" id="MBK3493912.1"/>
    </source>
</evidence>
<feature type="transmembrane region" description="Helical" evidence="1">
    <location>
        <begin position="167"/>
        <end position="188"/>
    </location>
</feature>
<dbReference type="EMBL" id="JAEOAH010000003">
    <property type="protein sequence ID" value="MBK3493912.1"/>
    <property type="molecule type" value="Genomic_DNA"/>
</dbReference>
<evidence type="ECO:0000256" key="1">
    <source>
        <dbReference type="SAM" id="Phobius"/>
    </source>
</evidence>
<keyword evidence="1" id="KW-0812">Transmembrane</keyword>